<dbReference type="InParanoid" id="B9SRL7"/>
<evidence type="ECO:0000313" key="1">
    <source>
        <dbReference type="EMBL" id="EEF33739.1"/>
    </source>
</evidence>
<organism evidence="1 2">
    <name type="scientific">Ricinus communis</name>
    <name type="common">Castor bean</name>
    <dbReference type="NCBI Taxonomy" id="3988"/>
    <lineage>
        <taxon>Eukaryota</taxon>
        <taxon>Viridiplantae</taxon>
        <taxon>Streptophyta</taxon>
        <taxon>Embryophyta</taxon>
        <taxon>Tracheophyta</taxon>
        <taxon>Spermatophyta</taxon>
        <taxon>Magnoliopsida</taxon>
        <taxon>eudicotyledons</taxon>
        <taxon>Gunneridae</taxon>
        <taxon>Pentapetalae</taxon>
        <taxon>rosids</taxon>
        <taxon>fabids</taxon>
        <taxon>Malpighiales</taxon>
        <taxon>Euphorbiaceae</taxon>
        <taxon>Acalyphoideae</taxon>
        <taxon>Acalypheae</taxon>
        <taxon>Ricinus</taxon>
    </lineage>
</organism>
<accession>B9SRL7</accession>
<sequence>MAIEKPHQAIMRISFPAILLPDLNYDHLIALKQSLSVPPLCFCKSIPSQQQPALIAVSSPPTSTEQHLFGVFD</sequence>
<gene>
    <name evidence="1" type="ORF">RCOM_0840500</name>
</gene>
<name>B9SRL7_RICCO</name>
<proteinExistence type="predicted"/>
<dbReference type="AlphaFoldDB" id="B9SRL7"/>
<protein>
    <submittedName>
        <fullName evidence="1">Uncharacterized protein</fullName>
    </submittedName>
</protein>
<evidence type="ECO:0000313" key="2">
    <source>
        <dbReference type="Proteomes" id="UP000008311"/>
    </source>
</evidence>
<reference evidence="2" key="1">
    <citation type="journal article" date="2010" name="Nat. Biotechnol.">
        <title>Draft genome sequence of the oilseed species Ricinus communis.</title>
        <authorList>
            <person name="Chan A.P."/>
            <person name="Crabtree J."/>
            <person name="Zhao Q."/>
            <person name="Lorenzi H."/>
            <person name="Orvis J."/>
            <person name="Puiu D."/>
            <person name="Melake-Berhan A."/>
            <person name="Jones K.M."/>
            <person name="Redman J."/>
            <person name="Chen G."/>
            <person name="Cahoon E.B."/>
            <person name="Gedil M."/>
            <person name="Stanke M."/>
            <person name="Haas B.J."/>
            <person name="Wortman J.R."/>
            <person name="Fraser-Liggett C.M."/>
            <person name="Ravel J."/>
            <person name="Rabinowicz P.D."/>
        </authorList>
    </citation>
    <scope>NUCLEOTIDE SEQUENCE [LARGE SCALE GENOMIC DNA]</scope>
    <source>
        <strain evidence="2">cv. Hale</strain>
    </source>
</reference>
<dbReference type="EMBL" id="EQ974100">
    <property type="protein sequence ID" value="EEF33739.1"/>
    <property type="molecule type" value="Genomic_DNA"/>
</dbReference>
<dbReference type="Proteomes" id="UP000008311">
    <property type="component" value="Unassembled WGS sequence"/>
</dbReference>
<keyword evidence="2" id="KW-1185">Reference proteome</keyword>